<protein>
    <recommendedName>
        <fullName evidence="2">histidine kinase</fullName>
        <ecNumber evidence="2">2.7.13.3</ecNumber>
    </recommendedName>
</protein>
<dbReference type="InterPro" id="IPR003594">
    <property type="entry name" value="HATPase_dom"/>
</dbReference>
<keyword evidence="9" id="KW-0812">Transmembrane</keyword>
<dbReference type="SMART" id="SM00387">
    <property type="entry name" value="HATPase_c"/>
    <property type="match status" value="1"/>
</dbReference>
<evidence type="ECO:0000256" key="5">
    <source>
        <dbReference type="ARBA" id="ARBA00022741"/>
    </source>
</evidence>
<feature type="transmembrane region" description="Helical" evidence="9">
    <location>
        <begin position="173"/>
        <end position="192"/>
    </location>
</feature>
<dbReference type="InterPro" id="IPR036890">
    <property type="entry name" value="HATPase_C_sf"/>
</dbReference>
<evidence type="ECO:0000313" key="12">
    <source>
        <dbReference type="Proteomes" id="UP000316562"/>
    </source>
</evidence>
<dbReference type="PROSITE" id="PS50109">
    <property type="entry name" value="HIS_KIN"/>
    <property type="match status" value="1"/>
</dbReference>
<keyword evidence="3" id="KW-0597">Phosphoprotein</keyword>
<dbReference type="EC" id="2.7.13.3" evidence="2"/>
<dbReference type="SUPFAM" id="SSF47384">
    <property type="entry name" value="Homodimeric domain of signal transducing histidine kinase"/>
    <property type="match status" value="1"/>
</dbReference>
<feature type="transmembrane region" description="Helical" evidence="9">
    <location>
        <begin position="21"/>
        <end position="44"/>
    </location>
</feature>
<dbReference type="GO" id="GO:0005524">
    <property type="term" value="F:ATP binding"/>
    <property type="evidence" value="ECO:0007669"/>
    <property type="project" value="UniProtKB-KW"/>
</dbReference>
<accession>A0A519BEC0</accession>
<feature type="transmembrane region" description="Helical" evidence="9">
    <location>
        <begin position="87"/>
        <end position="113"/>
    </location>
</feature>
<dbReference type="InterPro" id="IPR004358">
    <property type="entry name" value="Sig_transdc_His_kin-like_C"/>
</dbReference>
<dbReference type="Pfam" id="PF02518">
    <property type="entry name" value="HATPase_c"/>
    <property type="match status" value="1"/>
</dbReference>
<feature type="transmembrane region" description="Helical" evidence="9">
    <location>
        <begin position="119"/>
        <end position="152"/>
    </location>
</feature>
<keyword evidence="9" id="KW-0472">Membrane</keyword>
<keyword evidence="7" id="KW-0067">ATP-binding</keyword>
<keyword evidence="4" id="KW-0808">Transferase</keyword>
<dbReference type="InterPro" id="IPR003661">
    <property type="entry name" value="HisK_dim/P_dom"/>
</dbReference>
<proteinExistence type="predicted"/>
<dbReference type="InterPro" id="IPR036097">
    <property type="entry name" value="HisK_dim/P_sf"/>
</dbReference>
<keyword evidence="6" id="KW-0418">Kinase</keyword>
<evidence type="ECO:0000256" key="1">
    <source>
        <dbReference type="ARBA" id="ARBA00000085"/>
    </source>
</evidence>
<dbReference type="Proteomes" id="UP000316562">
    <property type="component" value="Unassembled WGS sequence"/>
</dbReference>
<comment type="catalytic activity">
    <reaction evidence="1">
        <text>ATP + protein L-histidine = ADP + protein N-phospho-L-histidine.</text>
        <dbReference type="EC" id="2.7.13.3"/>
    </reaction>
</comment>
<dbReference type="Pfam" id="PF00512">
    <property type="entry name" value="HisKA"/>
    <property type="match status" value="1"/>
</dbReference>
<name>A0A519BEC0_ACIG2</name>
<keyword evidence="5" id="KW-0547">Nucleotide-binding</keyword>
<evidence type="ECO:0000313" key="11">
    <source>
        <dbReference type="EMBL" id="RZD15612.1"/>
    </source>
</evidence>
<evidence type="ECO:0000256" key="7">
    <source>
        <dbReference type="ARBA" id="ARBA00022840"/>
    </source>
</evidence>
<dbReference type="CDD" id="cd00082">
    <property type="entry name" value="HisKA"/>
    <property type="match status" value="1"/>
</dbReference>
<feature type="domain" description="Histidine kinase" evidence="10">
    <location>
        <begin position="352"/>
        <end position="609"/>
    </location>
</feature>
<reference evidence="11 12" key="1">
    <citation type="journal article" date="2019" name="ISME J.">
        <title>Insights into ecological role of a new deltaproteobacterial order Candidatus Acidulodesulfobacterales by metagenomics and metatranscriptomics.</title>
        <authorList>
            <person name="Tan S."/>
            <person name="Liu J."/>
            <person name="Fang Y."/>
            <person name="Hedlund B.P."/>
            <person name="Lian Z.H."/>
            <person name="Huang L.Y."/>
            <person name="Li J.T."/>
            <person name="Huang L.N."/>
            <person name="Li W.J."/>
            <person name="Jiang H.C."/>
            <person name="Dong H.L."/>
            <person name="Shu W.S."/>
        </authorList>
    </citation>
    <scope>NUCLEOTIDE SEQUENCE [LARGE SCALE GENOMIC DNA]</scope>
    <source>
        <strain evidence="11">AP2</strain>
    </source>
</reference>
<dbReference type="EMBL" id="SGBC01000004">
    <property type="protein sequence ID" value="RZD15612.1"/>
    <property type="molecule type" value="Genomic_DNA"/>
</dbReference>
<organism evidence="11 12">
    <name type="scientific">Acididesulfobacter guangdongensis</name>
    <dbReference type="NCBI Taxonomy" id="2597225"/>
    <lineage>
        <taxon>Bacteria</taxon>
        <taxon>Deltaproteobacteria</taxon>
        <taxon>Candidatus Acidulodesulfobacterales</taxon>
        <taxon>Candidatus Acididesulfobacter</taxon>
    </lineage>
</organism>
<dbReference type="PANTHER" id="PTHR43065:SF10">
    <property type="entry name" value="PEROXIDE STRESS-ACTIVATED HISTIDINE KINASE MAK3"/>
    <property type="match status" value="1"/>
</dbReference>
<sequence>MANKSLKRNFHIEGSNIYEKLKFVIVFRFTAISLAVLIYLLILINHGSDLFFYTEYEIFIFLVIIVFLTVLYSFINYYIKKRNKEKYFALFGLMQIIFDFILISVFVILNGGLESNLIFLYYLLVLIAGFIFLGAGIIFFTVASSLIIGFIADLQFYFNVPGHYYYLYEPDKLLFALSLNILGLLIFGWILYKFSNNIKYLSNKVIEIDEVMKNAAIFNKELINSFTQGVIVLNDKNNIVFINKSGMDLIGSDVFNDSIVGKAGSFYHFNLKIDGIFKDFPLNIFDEEKVGAIRFEVKHNGKIIGFAYSEFKDNKNPGRRILLFKDISYIKELELDSKINEGLIATGKLAGWLAHEIRNPLSAINTSIDILNSDNISCNIIDAGDNNADFSKLTGIIKTETIRLESLVKDFLGFVNSKTAAFNTNAIGSSVNFEHFNLHDFSEYIISQFKSSEDYDITNRIDNRIDMYFEKYRLHQIFVNIIENAAASVKSRHKNNLSNNTKGKIRISAMKISGKFSAGQDEHSESERENSKQKAAGDFLIMKFYDNGEGIDEDVIKNIFKPLFTTKKNGTGLGLSIVKSIIDNFSGNISIKSKKNKGTLINIALPLYEHKKR</sequence>
<dbReference type="SUPFAM" id="SSF55874">
    <property type="entry name" value="ATPase domain of HSP90 chaperone/DNA topoisomerase II/histidine kinase"/>
    <property type="match status" value="1"/>
</dbReference>
<dbReference type="InterPro" id="IPR005467">
    <property type="entry name" value="His_kinase_dom"/>
</dbReference>
<dbReference type="Gene3D" id="1.10.287.130">
    <property type="match status" value="1"/>
</dbReference>
<evidence type="ECO:0000259" key="10">
    <source>
        <dbReference type="PROSITE" id="PS50109"/>
    </source>
</evidence>
<keyword evidence="8" id="KW-0902">Two-component regulatory system</keyword>
<evidence type="ECO:0000256" key="3">
    <source>
        <dbReference type="ARBA" id="ARBA00022553"/>
    </source>
</evidence>
<evidence type="ECO:0000256" key="9">
    <source>
        <dbReference type="SAM" id="Phobius"/>
    </source>
</evidence>
<dbReference type="AlphaFoldDB" id="A0A519BEC0"/>
<evidence type="ECO:0000256" key="4">
    <source>
        <dbReference type="ARBA" id="ARBA00022679"/>
    </source>
</evidence>
<evidence type="ECO:0000256" key="6">
    <source>
        <dbReference type="ARBA" id="ARBA00022777"/>
    </source>
</evidence>
<keyword evidence="9" id="KW-1133">Transmembrane helix</keyword>
<feature type="transmembrane region" description="Helical" evidence="9">
    <location>
        <begin position="56"/>
        <end position="75"/>
    </location>
</feature>
<dbReference type="PANTHER" id="PTHR43065">
    <property type="entry name" value="SENSOR HISTIDINE KINASE"/>
    <property type="match status" value="1"/>
</dbReference>
<gene>
    <name evidence="11" type="ORF">EVJ46_08750</name>
</gene>
<dbReference type="Gene3D" id="3.30.565.10">
    <property type="entry name" value="Histidine kinase-like ATPase, C-terminal domain"/>
    <property type="match status" value="1"/>
</dbReference>
<evidence type="ECO:0000256" key="8">
    <source>
        <dbReference type="ARBA" id="ARBA00023012"/>
    </source>
</evidence>
<dbReference type="PRINTS" id="PR00344">
    <property type="entry name" value="BCTRLSENSOR"/>
</dbReference>
<comment type="caution">
    <text evidence="11">The sequence shown here is derived from an EMBL/GenBank/DDBJ whole genome shotgun (WGS) entry which is preliminary data.</text>
</comment>
<evidence type="ECO:0000256" key="2">
    <source>
        <dbReference type="ARBA" id="ARBA00012438"/>
    </source>
</evidence>
<dbReference type="GO" id="GO:0000155">
    <property type="term" value="F:phosphorelay sensor kinase activity"/>
    <property type="evidence" value="ECO:0007669"/>
    <property type="project" value="InterPro"/>
</dbReference>